<dbReference type="EC" id="3.5.99.10" evidence="2"/>
<dbReference type="NCBIfam" id="TIGR00004">
    <property type="entry name" value="Rid family detoxifying hydrolase"/>
    <property type="match status" value="1"/>
</dbReference>
<accession>A0ABS4HQ04</accession>
<dbReference type="Pfam" id="PF01042">
    <property type="entry name" value="Ribonuc_L-PSP"/>
    <property type="match status" value="1"/>
</dbReference>
<name>A0ABS4HQ04_9STAP</name>
<dbReference type="SUPFAM" id="SSF55298">
    <property type="entry name" value="YjgF-like"/>
    <property type="match status" value="1"/>
</dbReference>
<gene>
    <name evidence="2" type="ORF">J2Z27_001505</name>
</gene>
<evidence type="ECO:0000313" key="3">
    <source>
        <dbReference type="Proteomes" id="UP001519348"/>
    </source>
</evidence>
<organism evidence="2 3">
    <name type="scientific">Jeotgalicoccus aerolatus</name>
    <dbReference type="NCBI Taxonomy" id="709510"/>
    <lineage>
        <taxon>Bacteria</taxon>
        <taxon>Bacillati</taxon>
        <taxon>Bacillota</taxon>
        <taxon>Bacilli</taxon>
        <taxon>Bacillales</taxon>
        <taxon>Staphylococcaceae</taxon>
        <taxon>Jeotgalicoccus</taxon>
    </lineage>
</organism>
<dbReference type="PANTHER" id="PTHR11803">
    <property type="entry name" value="2-IMINOBUTANOATE/2-IMINOPROPANOATE DEAMINASE RIDA"/>
    <property type="match status" value="1"/>
</dbReference>
<dbReference type="InterPro" id="IPR035959">
    <property type="entry name" value="RutC-like_sf"/>
</dbReference>
<comment type="similarity">
    <text evidence="1">Belongs to the RutC family.</text>
</comment>
<dbReference type="RefSeq" id="WP_186089390.1">
    <property type="nucleotide sequence ID" value="NZ_BMCN01000002.1"/>
</dbReference>
<dbReference type="PANTHER" id="PTHR11803:SF39">
    <property type="entry name" value="2-IMINOBUTANOATE_2-IMINOPROPANOATE DEAMINASE"/>
    <property type="match status" value="1"/>
</dbReference>
<dbReference type="Gene3D" id="3.30.1330.40">
    <property type="entry name" value="RutC-like"/>
    <property type="match status" value="1"/>
</dbReference>
<protein>
    <submittedName>
        <fullName evidence="2">2-iminobutanoate/2-iminopropanoate deaminase</fullName>
        <ecNumber evidence="2">3.5.99.10</ecNumber>
    </submittedName>
</protein>
<reference evidence="2 3" key="1">
    <citation type="submission" date="2021-03" db="EMBL/GenBank/DDBJ databases">
        <title>Genomic Encyclopedia of Type Strains, Phase IV (KMG-IV): sequencing the most valuable type-strain genomes for metagenomic binning, comparative biology and taxonomic classification.</title>
        <authorList>
            <person name="Goeker M."/>
        </authorList>
    </citation>
    <scope>NUCLEOTIDE SEQUENCE [LARGE SCALE GENOMIC DNA]</scope>
    <source>
        <strain evidence="2 3">DSM 22420</strain>
    </source>
</reference>
<sequence>MTRKAFNTNTVSSSGPYSHVTDAGDFLYFSGQTAKNRLDVTEDLTGNIAKQTEVAFNNLFDVMKDAGVTEEQVVKVNVYLTTMKNFEAMNEVYKEKFSAPYPSRTCVAVLELPLGAEVEIEMIVKNNVSSKSGLFE</sequence>
<dbReference type="GO" id="GO:0120241">
    <property type="term" value="F:2-iminobutanoate/2-iminopropanoate deaminase"/>
    <property type="evidence" value="ECO:0007669"/>
    <property type="project" value="UniProtKB-EC"/>
</dbReference>
<dbReference type="Proteomes" id="UP001519348">
    <property type="component" value="Unassembled WGS sequence"/>
</dbReference>
<keyword evidence="2" id="KW-0378">Hydrolase</keyword>
<dbReference type="InterPro" id="IPR006175">
    <property type="entry name" value="YjgF/YER057c/UK114"/>
</dbReference>
<keyword evidence="3" id="KW-1185">Reference proteome</keyword>
<dbReference type="InterPro" id="IPR006056">
    <property type="entry name" value="RidA"/>
</dbReference>
<evidence type="ECO:0000256" key="1">
    <source>
        <dbReference type="ARBA" id="ARBA00010552"/>
    </source>
</evidence>
<evidence type="ECO:0000313" key="2">
    <source>
        <dbReference type="EMBL" id="MBP1952457.1"/>
    </source>
</evidence>
<proteinExistence type="inferred from homology"/>
<dbReference type="CDD" id="cd00448">
    <property type="entry name" value="YjgF_YER057c_UK114_family"/>
    <property type="match status" value="1"/>
</dbReference>
<comment type="caution">
    <text evidence="2">The sequence shown here is derived from an EMBL/GenBank/DDBJ whole genome shotgun (WGS) entry which is preliminary data.</text>
</comment>
<dbReference type="EMBL" id="JAGGKN010000004">
    <property type="protein sequence ID" value="MBP1952457.1"/>
    <property type="molecule type" value="Genomic_DNA"/>
</dbReference>